<feature type="domain" description="SF4 helicase" evidence="1">
    <location>
        <begin position="2"/>
        <end position="195"/>
    </location>
</feature>
<organism evidence="2 3">
    <name type="scientific">Halarsenatibacter silvermanii</name>
    <dbReference type="NCBI Taxonomy" id="321763"/>
    <lineage>
        <taxon>Bacteria</taxon>
        <taxon>Bacillati</taxon>
        <taxon>Bacillota</taxon>
        <taxon>Clostridia</taxon>
        <taxon>Halanaerobiales</taxon>
        <taxon>Halarsenatibacteraceae</taxon>
        <taxon>Halarsenatibacter</taxon>
    </lineage>
</organism>
<keyword evidence="2" id="KW-0347">Helicase</keyword>
<sequence length="287" mass="33068">MDTGYEHLDKKFELIAPGEITLLAGPAHVGKTSLAVNLAHQRMLNHEDSILFLTLDEDLGELGKRFIHLDTGIPLFRNGDNRANSGLLDEDSSDEKMTEDNEYTLKINESARKFQEQIESENLNVFHQEELTVAEIQNLCSDHFPDFDFLIIDYLEAIEFGDNSDKKRSEREKLIVEELKKLARQREIPLLVLSKKEKDELEFLQESSDKIAVLGRHGHCDEKRQWDREMKVQLNCIPEPAELEMIYNATGSTGSHELLWEAPLLAFRERSEDRDKIISDVFSDLKK</sequence>
<name>A0A1G9L3B5_9FIRM</name>
<dbReference type="InterPro" id="IPR027417">
    <property type="entry name" value="P-loop_NTPase"/>
</dbReference>
<evidence type="ECO:0000313" key="3">
    <source>
        <dbReference type="Proteomes" id="UP000199476"/>
    </source>
</evidence>
<dbReference type="SUPFAM" id="SSF52540">
    <property type="entry name" value="P-loop containing nucleoside triphosphate hydrolases"/>
    <property type="match status" value="1"/>
</dbReference>
<dbReference type="OrthoDB" id="581105at2"/>
<keyword evidence="2" id="KW-0378">Hydrolase</keyword>
<dbReference type="PANTHER" id="PTHR30153">
    <property type="entry name" value="REPLICATIVE DNA HELICASE DNAB"/>
    <property type="match status" value="1"/>
</dbReference>
<accession>A0A1G9L3B5</accession>
<evidence type="ECO:0000313" key="2">
    <source>
        <dbReference type="EMBL" id="SDL56085.1"/>
    </source>
</evidence>
<protein>
    <submittedName>
        <fullName evidence="2">DnaB-like helicase C terminal domain-containing protein</fullName>
    </submittedName>
</protein>
<dbReference type="GO" id="GO:0006260">
    <property type="term" value="P:DNA replication"/>
    <property type="evidence" value="ECO:0007669"/>
    <property type="project" value="InterPro"/>
</dbReference>
<dbReference type="Pfam" id="PF03796">
    <property type="entry name" value="DnaB_C"/>
    <property type="match status" value="1"/>
</dbReference>
<keyword evidence="2" id="KW-0547">Nucleotide-binding</keyword>
<dbReference type="AlphaFoldDB" id="A0A1G9L3B5"/>
<dbReference type="GO" id="GO:0005829">
    <property type="term" value="C:cytosol"/>
    <property type="evidence" value="ECO:0007669"/>
    <property type="project" value="TreeGrafter"/>
</dbReference>
<dbReference type="PANTHER" id="PTHR30153:SF2">
    <property type="entry name" value="REPLICATIVE DNA HELICASE"/>
    <property type="match status" value="1"/>
</dbReference>
<dbReference type="Gene3D" id="3.40.50.300">
    <property type="entry name" value="P-loop containing nucleotide triphosphate hydrolases"/>
    <property type="match status" value="1"/>
</dbReference>
<evidence type="ECO:0000259" key="1">
    <source>
        <dbReference type="Pfam" id="PF03796"/>
    </source>
</evidence>
<dbReference type="GO" id="GO:0005524">
    <property type="term" value="F:ATP binding"/>
    <property type="evidence" value="ECO:0007669"/>
    <property type="project" value="InterPro"/>
</dbReference>
<dbReference type="EMBL" id="FNGO01000005">
    <property type="protein sequence ID" value="SDL56085.1"/>
    <property type="molecule type" value="Genomic_DNA"/>
</dbReference>
<proteinExistence type="predicted"/>
<dbReference type="STRING" id="321763.SAMN04488692_105164"/>
<gene>
    <name evidence="2" type="ORF">SAMN04488692_105164</name>
</gene>
<dbReference type="InterPro" id="IPR007694">
    <property type="entry name" value="DNA_helicase_DnaB-like_C"/>
</dbReference>
<dbReference type="RefSeq" id="WP_089758997.1">
    <property type="nucleotide sequence ID" value="NZ_FNGO01000005.1"/>
</dbReference>
<dbReference type="Proteomes" id="UP000199476">
    <property type="component" value="Unassembled WGS sequence"/>
</dbReference>
<keyword evidence="2" id="KW-0067">ATP-binding</keyword>
<keyword evidence="3" id="KW-1185">Reference proteome</keyword>
<reference evidence="2 3" key="1">
    <citation type="submission" date="2016-10" db="EMBL/GenBank/DDBJ databases">
        <authorList>
            <person name="de Groot N.N."/>
        </authorList>
    </citation>
    <scope>NUCLEOTIDE SEQUENCE [LARGE SCALE GENOMIC DNA]</scope>
    <source>
        <strain evidence="2 3">SLAS-1</strain>
    </source>
</reference>
<dbReference type="GO" id="GO:0003678">
    <property type="term" value="F:DNA helicase activity"/>
    <property type="evidence" value="ECO:0007669"/>
    <property type="project" value="InterPro"/>
</dbReference>